<evidence type="ECO:0000313" key="1">
    <source>
        <dbReference type="EMBL" id="JAE25810.1"/>
    </source>
</evidence>
<accession>A0A0A9GL02</accession>
<name>A0A0A9GL02_ARUDO</name>
<sequence length="16" mass="1676">MPRTPSPSWSTPTGSS</sequence>
<reference evidence="1" key="1">
    <citation type="submission" date="2014-09" db="EMBL/GenBank/DDBJ databases">
        <authorList>
            <person name="Magalhaes I.L.F."/>
            <person name="Oliveira U."/>
            <person name="Santos F.R."/>
            <person name="Vidigal T.H.D.A."/>
            <person name="Brescovit A.D."/>
            <person name="Santos A.J."/>
        </authorList>
    </citation>
    <scope>NUCLEOTIDE SEQUENCE</scope>
    <source>
        <tissue evidence="1">Shoot tissue taken approximately 20 cm above the soil surface</tissue>
    </source>
</reference>
<reference evidence="1" key="2">
    <citation type="journal article" date="2015" name="Data Brief">
        <title>Shoot transcriptome of the giant reed, Arundo donax.</title>
        <authorList>
            <person name="Barrero R.A."/>
            <person name="Guerrero F.D."/>
            <person name="Moolhuijzen P."/>
            <person name="Goolsby J.A."/>
            <person name="Tidwell J."/>
            <person name="Bellgard S.E."/>
            <person name="Bellgard M.I."/>
        </authorList>
    </citation>
    <scope>NUCLEOTIDE SEQUENCE</scope>
    <source>
        <tissue evidence="1">Shoot tissue taken approximately 20 cm above the soil surface</tissue>
    </source>
</reference>
<dbReference type="EMBL" id="GBRH01172086">
    <property type="protein sequence ID" value="JAE25810.1"/>
    <property type="molecule type" value="Transcribed_RNA"/>
</dbReference>
<proteinExistence type="predicted"/>
<protein>
    <submittedName>
        <fullName evidence="1">Uncharacterized protein</fullName>
    </submittedName>
</protein>
<dbReference type="AlphaFoldDB" id="A0A0A9GL02"/>
<organism evidence="1">
    <name type="scientific">Arundo donax</name>
    <name type="common">Giant reed</name>
    <name type="synonym">Donax arundinaceus</name>
    <dbReference type="NCBI Taxonomy" id="35708"/>
    <lineage>
        <taxon>Eukaryota</taxon>
        <taxon>Viridiplantae</taxon>
        <taxon>Streptophyta</taxon>
        <taxon>Embryophyta</taxon>
        <taxon>Tracheophyta</taxon>
        <taxon>Spermatophyta</taxon>
        <taxon>Magnoliopsida</taxon>
        <taxon>Liliopsida</taxon>
        <taxon>Poales</taxon>
        <taxon>Poaceae</taxon>
        <taxon>PACMAD clade</taxon>
        <taxon>Arundinoideae</taxon>
        <taxon>Arundineae</taxon>
        <taxon>Arundo</taxon>
    </lineage>
</organism>